<reference evidence="4" key="1">
    <citation type="submission" date="2021-01" db="EMBL/GenBank/DDBJ databases">
        <authorList>
            <person name="Corre E."/>
            <person name="Pelletier E."/>
            <person name="Niang G."/>
            <person name="Scheremetjew M."/>
            <person name="Finn R."/>
            <person name="Kale V."/>
            <person name="Holt S."/>
            <person name="Cochrane G."/>
            <person name="Meng A."/>
            <person name="Brown T."/>
            <person name="Cohen L."/>
        </authorList>
    </citation>
    <scope>NUCLEOTIDE SEQUENCE</scope>
    <source>
        <strain evidence="4">UTEX LB 985</strain>
    </source>
</reference>
<dbReference type="SUPFAM" id="SSF140383">
    <property type="entry name" value="BSD domain-like"/>
    <property type="match status" value="1"/>
</dbReference>
<dbReference type="GO" id="GO:0005737">
    <property type="term" value="C:cytoplasm"/>
    <property type="evidence" value="ECO:0007669"/>
    <property type="project" value="TreeGrafter"/>
</dbReference>
<dbReference type="PANTHER" id="PTHR23310">
    <property type="entry name" value="ACYL-COA-BINDING PROTEIN, ACBP"/>
    <property type="match status" value="1"/>
</dbReference>
<dbReference type="InterPro" id="IPR005607">
    <property type="entry name" value="BSD_dom"/>
</dbReference>
<dbReference type="EMBL" id="HBGU01062770">
    <property type="protein sequence ID" value="CAD9520155.1"/>
    <property type="molecule type" value="Transcribed_RNA"/>
</dbReference>
<dbReference type="Pfam" id="PF03909">
    <property type="entry name" value="BSD"/>
    <property type="match status" value="1"/>
</dbReference>
<dbReference type="Pfam" id="PF00887">
    <property type="entry name" value="ACBP"/>
    <property type="match status" value="1"/>
</dbReference>
<evidence type="ECO:0000256" key="1">
    <source>
        <dbReference type="ARBA" id="ARBA00023121"/>
    </source>
</evidence>
<dbReference type="PANTHER" id="PTHR23310:SF77">
    <property type="entry name" value="LD25952P"/>
    <property type="match status" value="1"/>
</dbReference>
<dbReference type="SUPFAM" id="SSF47027">
    <property type="entry name" value="Acyl-CoA binding protein"/>
    <property type="match status" value="1"/>
</dbReference>
<dbReference type="InterPro" id="IPR000582">
    <property type="entry name" value="Acyl-CoA-binding_protein"/>
</dbReference>
<accession>A0A7S2IID8</accession>
<evidence type="ECO:0000313" key="4">
    <source>
        <dbReference type="EMBL" id="CAD9520155.1"/>
    </source>
</evidence>
<sequence>MGQTQTVFLPPWVASTEAEKQNEAEFQEAILKLSTAAANLIAPHPLHEDPEFCFDWVEHRPFAEAAYSGDRRLHRLLPKLVPKRISEEEFWRNYFSHVFAVKRRYELGGGDTAGLTVISDPSANGASSTSAYEVLLATPSSASSTSMLTKTVSYPEKFHLARKYAVEGPPLPNLSDADRILLEALQQQATLGECNRPRPGMWDTTEEKAKYEAWKKLGTMAKAEAMHLYVQAIEVFDEHWIEWPGLQEAVAAAVGAVTPVTNGAARAAPDGGKKIDMAGTVGGMRQLRASLDRLPATQLSILRDECDAMTRAVETAIKKQQPATR</sequence>
<dbReference type="GO" id="GO:0006631">
    <property type="term" value="P:fatty acid metabolic process"/>
    <property type="evidence" value="ECO:0007669"/>
    <property type="project" value="TreeGrafter"/>
</dbReference>
<dbReference type="InterPro" id="IPR014352">
    <property type="entry name" value="FERM/acyl-CoA-bd_prot_sf"/>
</dbReference>
<dbReference type="AlphaFoldDB" id="A0A7S2IID8"/>
<dbReference type="PROSITE" id="PS51228">
    <property type="entry name" value="ACB_2"/>
    <property type="match status" value="1"/>
</dbReference>
<proteinExistence type="predicted"/>
<feature type="domain" description="ACB" evidence="3">
    <location>
        <begin position="154"/>
        <end position="242"/>
    </location>
</feature>
<gene>
    <name evidence="4" type="ORF">CBRE1094_LOCUS34223</name>
</gene>
<dbReference type="InterPro" id="IPR035925">
    <property type="entry name" value="BSD_dom_sf"/>
</dbReference>
<evidence type="ECO:0008006" key="5">
    <source>
        <dbReference type="Google" id="ProtNLM"/>
    </source>
</evidence>
<name>A0A7S2IID8_9EUKA</name>
<dbReference type="Gene3D" id="1.10.3970.10">
    <property type="entry name" value="BSD domain"/>
    <property type="match status" value="1"/>
</dbReference>
<evidence type="ECO:0000259" key="2">
    <source>
        <dbReference type="PROSITE" id="PS50858"/>
    </source>
</evidence>
<feature type="domain" description="BSD" evidence="2">
    <location>
        <begin position="73"/>
        <end position="102"/>
    </location>
</feature>
<dbReference type="Gene3D" id="1.20.80.10">
    <property type="match status" value="1"/>
</dbReference>
<organism evidence="4">
    <name type="scientific">Haptolina brevifila</name>
    <dbReference type="NCBI Taxonomy" id="156173"/>
    <lineage>
        <taxon>Eukaryota</taxon>
        <taxon>Haptista</taxon>
        <taxon>Haptophyta</taxon>
        <taxon>Prymnesiophyceae</taxon>
        <taxon>Prymnesiales</taxon>
        <taxon>Prymnesiaceae</taxon>
        <taxon>Haptolina</taxon>
    </lineage>
</organism>
<dbReference type="GO" id="GO:0000062">
    <property type="term" value="F:fatty-acyl-CoA binding"/>
    <property type="evidence" value="ECO:0007669"/>
    <property type="project" value="InterPro"/>
</dbReference>
<evidence type="ECO:0000259" key="3">
    <source>
        <dbReference type="PROSITE" id="PS51228"/>
    </source>
</evidence>
<protein>
    <recommendedName>
        <fullName evidence="5">BSD domain-containing protein</fullName>
    </recommendedName>
</protein>
<dbReference type="InterPro" id="IPR035984">
    <property type="entry name" value="Acyl-CoA-binding_sf"/>
</dbReference>
<dbReference type="PROSITE" id="PS50858">
    <property type="entry name" value="BSD"/>
    <property type="match status" value="1"/>
</dbReference>
<keyword evidence="1" id="KW-0446">Lipid-binding</keyword>